<keyword evidence="2" id="KW-0812">Transmembrane</keyword>
<feature type="compositionally biased region" description="Low complexity" evidence="1">
    <location>
        <begin position="1"/>
        <end position="28"/>
    </location>
</feature>
<proteinExistence type="predicted"/>
<gene>
    <name evidence="3" type="ordered locus">Krad_2354</name>
</gene>
<feature type="region of interest" description="Disordered" evidence="1">
    <location>
        <begin position="204"/>
        <end position="248"/>
    </location>
</feature>
<sequence length="248" mass="26865">MADPAADTAGPAADTAGPAADTADPAAAERAQRTTGVSPRTHVPRIPRMLYAKGLVLWLVATVILGIGTGTLTLSLDEDLRQRGVTTSAVVTDVTCGPLDGRSASFDVRADVGDLLFLDCPPRTEHLRVGQVVQVTYDPHDVTNVRLAGYTDRPLGLVFTLVGSAAALTLTGWIVLDLRRGFRSAVEDAASHALKQQEALERAAARKRKAERRASTRRGDWWRQLKPAARRAGRRTDWPTSYRGRHRT</sequence>
<accession>A6WAJ5</accession>
<evidence type="ECO:0000256" key="2">
    <source>
        <dbReference type="SAM" id="Phobius"/>
    </source>
</evidence>
<evidence type="ECO:0000313" key="3">
    <source>
        <dbReference type="EMBL" id="ABS03834.1"/>
    </source>
</evidence>
<evidence type="ECO:0000256" key="1">
    <source>
        <dbReference type="SAM" id="MobiDB-lite"/>
    </source>
</evidence>
<evidence type="ECO:0008006" key="5">
    <source>
        <dbReference type="Google" id="ProtNLM"/>
    </source>
</evidence>
<keyword evidence="2" id="KW-1133">Transmembrane helix</keyword>
<name>A6WAJ5_KINRD</name>
<dbReference type="HOGENOM" id="CLU_1118993_0_0_11"/>
<protein>
    <recommendedName>
        <fullName evidence="5">DUF3592 domain-containing protein</fullName>
    </recommendedName>
</protein>
<feature type="compositionally biased region" description="Basic and acidic residues" evidence="1">
    <location>
        <begin position="212"/>
        <end position="223"/>
    </location>
</feature>
<reference evidence="4" key="1">
    <citation type="journal article" date="2008" name="PLoS ONE">
        <title>Survival in nuclear waste, extreme resistance, and potential applications gleaned from the genome sequence of Kineococcus radiotolerans SRS30216.</title>
        <authorList>
            <person name="Bagwell C.E."/>
            <person name="Bhat S."/>
            <person name="Hawkins G.M."/>
            <person name="Smith B.W."/>
            <person name="Biswas T."/>
            <person name="Hoover T.R."/>
            <person name="Saunders E."/>
            <person name="Han C.S."/>
            <person name="Tsodikov O.V."/>
            <person name="Shimkets L.J."/>
        </authorList>
    </citation>
    <scope>NUCLEOTIDE SEQUENCE [LARGE SCALE GENOMIC DNA]</scope>
    <source>
        <strain evidence="4">ATCC BAA-149 / DSM 14245 / SRS30216</strain>
    </source>
</reference>
<feature type="transmembrane region" description="Helical" evidence="2">
    <location>
        <begin position="55"/>
        <end position="76"/>
    </location>
</feature>
<dbReference type="Proteomes" id="UP000001116">
    <property type="component" value="Chromosome"/>
</dbReference>
<dbReference type="KEGG" id="kra:Krad_2354"/>
<evidence type="ECO:0000313" key="4">
    <source>
        <dbReference type="Proteomes" id="UP000001116"/>
    </source>
</evidence>
<organism evidence="3 4">
    <name type="scientific">Kineococcus radiotolerans (strain ATCC BAA-149 / DSM 14245 / SRS30216)</name>
    <dbReference type="NCBI Taxonomy" id="266940"/>
    <lineage>
        <taxon>Bacteria</taxon>
        <taxon>Bacillati</taxon>
        <taxon>Actinomycetota</taxon>
        <taxon>Actinomycetes</taxon>
        <taxon>Kineosporiales</taxon>
        <taxon>Kineosporiaceae</taxon>
        <taxon>Kineococcus</taxon>
    </lineage>
</organism>
<feature type="transmembrane region" description="Helical" evidence="2">
    <location>
        <begin position="155"/>
        <end position="176"/>
    </location>
</feature>
<keyword evidence="4" id="KW-1185">Reference proteome</keyword>
<dbReference type="EMBL" id="CP000750">
    <property type="protein sequence ID" value="ABS03834.1"/>
    <property type="molecule type" value="Genomic_DNA"/>
</dbReference>
<keyword evidence="2" id="KW-0472">Membrane</keyword>
<dbReference type="AlphaFoldDB" id="A6WAJ5"/>
<dbReference type="STRING" id="266940.Krad_2354"/>
<feature type="region of interest" description="Disordered" evidence="1">
    <location>
        <begin position="1"/>
        <end position="40"/>
    </location>
</feature>